<dbReference type="GO" id="GO:0000455">
    <property type="term" value="P:enzyme-directed rRNA pseudouridine synthesis"/>
    <property type="evidence" value="ECO:0007669"/>
    <property type="project" value="UniProtKB-ARBA"/>
</dbReference>
<dbReference type="PANTHER" id="PTHR21600:SF44">
    <property type="entry name" value="RIBOSOMAL LARGE SUBUNIT PSEUDOURIDINE SYNTHASE D"/>
    <property type="match status" value="1"/>
</dbReference>
<evidence type="ECO:0000256" key="6">
    <source>
        <dbReference type="PROSITE-ProRule" id="PRU00182"/>
    </source>
</evidence>
<evidence type="ECO:0000256" key="4">
    <source>
        <dbReference type="ARBA" id="ARBA00023235"/>
    </source>
</evidence>
<dbReference type="Proteomes" id="UP000076878">
    <property type="component" value="Unassembled WGS sequence"/>
</dbReference>
<dbReference type="GO" id="GO:0120159">
    <property type="term" value="F:rRNA pseudouridine synthase activity"/>
    <property type="evidence" value="ECO:0007669"/>
    <property type="project" value="UniProtKB-ARBA"/>
</dbReference>
<dbReference type="SUPFAM" id="SSF55174">
    <property type="entry name" value="Alpha-L RNA-binding motif"/>
    <property type="match status" value="1"/>
</dbReference>
<evidence type="ECO:0000313" key="12">
    <source>
        <dbReference type="Proteomes" id="UP000199280"/>
    </source>
</evidence>
<reference evidence="9 11" key="1">
    <citation type="submission" date="2016-02" db="EMBL/GenBank/DDBJ databases">
        <authorList>
            <person name="Wen L."/>
            <person name="He K."/>
            <person name="Yang H."/>
        </authorList>
    </citation>
    <scope>NUCLEOTIDE SEQUENCE [LARGE SCALE GENOMIC DNA]</scope>
    <source>
        <strain evidence="9">Trichococcus_R210</strain>
    </source>
</reference>
<dbReference type="InterPro" id="IPR006224">
    <property type="entry name" value="PsdUridine_synth_RluA-like_CS"/>
</dbReference>
<dbReference type="PROSITE" id="PS50889">
    <property type="entry name" value="S4"/>
    <property type="match status" value="1"/>
</dbReference>
<dbReference type="EMBL" id="FNYT01000001">
    <property type="protein sequence ID" value="SEI54490.1"/>
    <property type="molecule type" value="Genomic_DNA"/>
</dbReference>
<dbReference type="NCBIfam" id="TIGR00005">
    <property type="entry name" value="rluA_subfam"/>
    <property type="match status" value="1"/>
</dbReference>
<evidence type="ECO:0000256" key="1">
    <source>
        <dbReference type="ARBA" id="ARBA00000073"/>
    </source>
</evidence>
<accession>A0A143Y510</accession>
<dbReference type="Proteomes" id="UP000199280">
    <property type="component" value="Unassembled WGS sequence"/>
</dbReference>
<dbReference type="SUPFAM" id="SSF55120">
    <property type="entry name" value="Pseudouridine synthase"/>
    <property type="match status" value="1"/>
</dbReference>
<dbReference type="PROSITE" id="PS01129">
    <property type="entry name" value="PSI_RLU"/>
    <property type="match status" value="1"/>
</dbReference>
<dbReference type="InterPro" id="IPR050188">
    <property type="entry name" value="RluA_PseudoU_synthase"/>
</dbReference>
<dbReference type="STRING" id="640938.TR210_95"/>
<dbReference type="FunFam" id="3.30.2350.10:FF:000006">
    <property type="entry name" value="Pseudouridine synthase"/>
    <property type="match status" value="1"/>
</dbReference>
<dbReference type="InterPro" id="IPR006225">
    <property type="entry name" value="PsdUridine_synth_RluC/D"/>
</dbReference>
<keyword evidence="3 6" id="KW-0694">RNA-binding</keyword>
<evidence type="ECO:0000256" key="7">
    <source>
        <dbReference type="RuleBase" id="RU362028"/>
    </source>
</evidence>
<evidence type="ECO:0000313" key="10">
    <source>
        <dbReference type="EMBL" id="SEI54490.1"/>
    </source>
</evidence>
<dbReference type="InterPro" id="IPR020103">
    <property type="entry name" value="PsdUridine_synth_cat_dom_sf"/>
</dbReference>
<dbReference type="InterPro" id="IPR002942">
    <property type="entry name" value="S4_RNA-bd"/>
</dbReference>
<keyword evidence="4 7" id="KW-0413">Isomerase</keyword>
<dbReference type="Pfam" id="PF01479">
    <property type="entry name" value="S4"/>
    <property type="match status" value="1"/>
</dbReference>
<reference evidence="10 12" key="2">
    <citation type="submission" date="2016-10" db="EMBL/GenBank/DDBJ databases">
        <authorList>
            <person name="Varghese N."/>
            <person name="Submissions S."/>
        </authorList>
    </citation>
    <scope>NUCLEOTIDE SEQUENCE [LARGE SCALE GENOMIC DNA]</scope>
    <source>
        <strain evidence="10 12">DSM 22150</strain>
    </source>
</reference>
<dbReference type="InterPro" id="IPR006145">
    <property type="entry name" value="PsdUridine_synth_RsuA/RluA"/>
</dbReference>
<dbReference type="AlphaFoldDB" id="A0A143Y510"/>
<feature type="domain" description="RNA-binding S4" evidence="8">
    <location>
        <begin position="14"/>
        <end position="78"/>
    </location>
</feature>
<evidence type="ECO:0000259" key="8">
    <source>
        <dbReference type="SMART" id="SM00363"/>
    </source>
</evidence>
<gene>
    <name evidence="10" type="ORF">SAMN05216375_101172</name>
    <name evidence="9" type="ORF">TR210_95</name>
</gene>
<dbReference type="OrthoDB" id="9807829at2"/>
<comment type="catalytic activity">
    <reaction evidence="1 7">
        <text>a uridine in RNA = a pseudouridine in RNA</text>
        <dbReference type="Rhea" id="RHEA:48348"/>
        <dbReference type="Rhea" id="RHEA-COMP:12068"/>
        <dbReference type="Rhea" id="RHEA-COMP:12069"/>
        <dbReference type="ChEBI" id="CHEBI:65314"/>
        <dbReference type="ChEBI" id="CHEBI:65315"/>
    </reaction>
</comment>
<dbReference type="CDD" id="cd02869">
    <property type="entry name" value="PseudoU_synth_RluA_like"/>
    <property type="match status" value="1"/>
</dbReference>
<proteinExistence type="inferred from homology"/>
<feature type="active site" evidence="5">
    <location>
        <position position="137"/>
    </location>
</feature>
<dbReference type="GO" id="GO:0003723">
    <property type="term" value="F:RNA binding"/>
    <property type="evidence" value="ECO:0007669"/>
    <property type="project" value="UniProtKB-KW"/>
</dbReference>
<organism evidence="9 11">
    <name type="scientific">Trichococcus ilyis</name>
    <dbReference type="NCBI Taxonomy" id="640938"/>
    <lineage>
        <taxon>Bacteria</taxon>
        <taxon>Bacillati</taxon>
        <taxon>Bacillota</taxon>
        <taxon>Bacilli</taxon>
        <taxon>Lactobacillales</taxon>
        <taxon>Carnobacteriaceae</taxon>
        <taxon>Trichococcus</taxon>
    </lineage>
</organism>
<evidence type="ECO:0000256" key="2">
    <source>
        <dbReference type="ARBA" id="ARBA00010876"/>
    </source>
</evidence>
<dbReference type="InterPro" id="IPR036986">
    <property type="entry name" value="S4_RNA-bd_sf"/>
</dbReference>
<evidence type="ECO:0000313" key="9">
    <source>
        <dbReference type="EMBL" id="CZQ80943.1"/>
    </source>
</evidence>
<comment type="function">
    <text evidence="7">Responsible for synthesis of pseudouridine from uracil.</text>
</comment>
<protein>
    <recommendedName>
        <fullName evidence="7">Pseudouridine synthase</fullName>
        <ecNumber evidence="7">5.4.99.-</ecNumber>
    </recommendedName>
</protein>
<evidence type="ECO:0000256" key="3">
    <source>
        <dbReference type="ARBA" id="ARBA00022884"/>
    </source>
</evidence>
<dbReference type="Gene3D" id="3.10.290.10">
    <property type="entry name" value="RNA-binding S4 domain"/>
    <property type="match status" value="1"/>
</dbReference>
<evidence type="ECO:0000313" key="11">
    <source>
        <dbReference type="Proteomes" id="UP000076878"/>
    </source>
</evidence>
<dbReference type="RefSeq" id="WP_084253725.1">
    <property type="nucleotide sequence ID" value="NZ_FJNB01000001.1"/>
</dbReference>
<dbReference type="Pfam" id="PF00849">
    <property type="entry name" value="PseudoU_synth_2"/>
    <property type="match status" value="1"/>
</dbReference>
<dbReference type="EMBL" id="FJNB01000001">
    <property type="protein sequence ID" value="CZQ80943.1"/>
    <property type="molecule type" value="Genomic_DNA"/>
</dbReference>
<name>A0A143Y510_9LACT</name>
<dbReference type="SMART" id="SM00363">
    <property type="entry name" value="S4"/>
    <property type="match status" value="1"/>
</dbReference>
<evidence type="ECO:0000256" key="5">
    <source>
        <dbReference type="PIRSR" id="PIRSR606225-1"/>
    </source>
</evidence>
<sequence>MKEKFVFKIDGQSGRIDKVLADFMGGTSRSQIQAWIKEGNLTVNDKAVKSNYKVQEGDLLELTIPEVEQINVVPEDIDLDIIYEDDALLVVNKPSGMVVHPSKGHLSGTLVNGLLFHVNTLSDGTATIRPGIVHRIDMDTSGLLVVAKTNEAHQKLAEQLENHTMEREYLALVHGVIPHEDGTIDAPIARMMVDRKKRTVADGGKRAVTHFEVIERFRDFTLLKLRLETGRTHQIRVHMKYIGHPLAGDPMYGPADTLSGHGQYLHAATLGFIHPTTGEKMHFEAPLPDFYSEKLAELRKN</sequence>
<dbReference type="CDD" id="cd00165">
    <property type="entry name" value="S4"/>
    <property type="match status" value="1"/>
</dbReference>
<comment type="similarity">
    <text evidence="2 7">Belongs to the pseudouridine synthase RluA family.</text>
</comment>
<dbReference type="EC" id="5.4.99.-" evidence="7"/>
<dbReference type="Gene3D" id="3.30.2350.10">
    <property type="entry name" value="Pseudouridine synthase"/>
    <property type="match status" value="1"/>
</dbReference>
<keyword evidence="12" id="KW-1185">Reference proteome</keyword>
<dbReference type="PANTHER" id="PTHR21600">
    <property type="entry name" value="MITOCHONDRIAL RNA PSEUDOURIDINE SYNTHASE"/>
    <property type="match status" value="1"/>
</dbReference>